<comment type="subcellular location">
    <subcellularLocation>
        <location evidence="1 10">Nucleus</location>
        <location evidence="1 10">Nucleolus</location>
    </subcellularLocation>
</comment>
<keyword evidence="7 10" id="KW-0539">Nucleus</keyword>
<dbReference type="InterPro" id="IPR056473">
    <property type="entry name" value="HEAT_Utp10/HEAT1"/>
</dbReference>
<dbReference type="GO" id="GO:0030515">
    <property type="term" value="F:snoRNA binding"/>
    <property type="evidence" value="ECO:0007669"/>
    <property type="project" value="TreeGrafter"/>
</dbReference>
<dbReference type="InterPro" id="IPR011989">
    <property type="entry name" value="ARM-like"/>
</dbReference>
<organism evidence="12 13">
    <name type="scientific">Mollisia scopiformis</name>
    <name type="common">Conifer needle endophyte fungus</name>
    <name type="synonym">Phialocephala scopiformis</name>
    <dbReference type="NCBI Taxonomy" id="149040"/>
    <lineage>
        <taxon>Eukaryota</taxon>
        <taxon>Fungi</taxon>
        <taxon>Dikarya</taxon>
        <taxon>Ascomycota</taxon>
        <taxon>Pezizomycotina</taxon>
        <taxon>Leotiomycetes</taxon>
        <taxon>Helotiales</taxon>
        <taxon>Mollisiaceae</taxon>
        <taxon>Mollisia</taxon>
    </lineage>
</organism>
<evidence type="ECO:0000256" key="3">
    <source>
        <dbReference type="ARBA" id="ARBA00011399"/>
    </source>
</evidence>
<dbReference type="GO" id="GO:0034455">
    <property type="term" value="C:t-UTP complex"/>
    <property type="evidence" value="ECO:0007669"/>
    <property type="project" value="TreeGrafter"/>
</dbReference>
<dbReference type="GO" id="GO:0032040">
    <property type="term" value="C:small-subunit processome"/>
    <property type="evidence" value="ECO:0007669"/>
    <property type="project" value="TreeGrafter"/>
</dbReference>
<dbReference type="Pfam" id="PF12397">
    <property type="entry name" value="U3snoRNP10"/>
    <property type="match status" value="1"/>
</dbReference>
<evidence type="ECO:0000256" key="2">
    <source>
        <dbReference type="ARBA" id="ARBA00010559"/>
    </source>
</evidence>
<dbReference type="GO" id="GO:0000462">
    <property type="term" value="P:maturation of SSU-rRNA from tricistronic rRNA transcript (SSU-rRNA, 5.8S rRNA, LSU-rRNA)"/>
    <property type="evidence" value="ECO:0007669"/>
    <property type="project" value="TreeGrafter"/>
</dbReference>
<dbReference type="InterPro" id="IPR012954">
    <property type="entry name" value="BP28_C_dom"/>
</dbReference>
<dbReference type="SUPFAM" id="SSF48371">
    <property type="entry name" value="ARM repeat"/>
    <property type="match status" value="2"/>
</dbReference>
<comment type="function">
    <text evidence="9">Involved in nucleolar processing of pre-18S ribosomal RNA. Involved in ribosome biosynthesis.</text>
</comment>
<evidence type="ECO:0000313" key="13">
    <source>
        <dbReference type="Proteomes" id="UP000070700"/>
    </source>
</evidence>
<dbReference type="Gene3D" id="1.25.10.10">
    <property type="entry name" value="Leucine-rich Repeat Variant"/>
    <property type="match status" value="3"/>
</dbReference>
<accession>A0A194XLR2</accession>
<dbReference type="InterPro" id="IPR016024">
    <property type="entry name" value="ARM-type_fold"/>
</dbReference>
<comment type="similarity">
    <text evidence="2 10">Belongs to the HEATR1/UTP10 family.</text>
</comment>
<evidence type="ECO:0000256" key="10">
    <source>
        <dbReference type="RuleBase" id="RU367065"/>
    </source>
</evidence>
<dbReference type="InterPro" id="IPR040191">
    <property type="entry name" value="UTP10"/>
</dbReference>
<dbReference type="GO" id="GO:0030686">
    <property type="term" value="C:90S preribosome"/>
    <property type="evidence" value="ECO:0007669"/>
    <property type="project" value="TreeGrafter"/>
</dbReference>
<keyword evidence="5 10" id="KW-0690">Ribosome biogenesis</keyword>
<dbReference type="Pfam" id="PF08146">
    <property type="entry name" value="BP28CT"/>
    <property type="match status" value="1"/>
</dbReference>
<keyword evidence="6 10" id="KW-0698">rRNA processing</keyword>
<dbReference type="FunCoup" id="A0A194XLR2">
    <property type="interactions" value="1121"/>
</dbReference>
<dbReference type="PANTHER" id="PTHR13457:SF1">
    <property type="entry name" value="HEAT REPEAT-CONTAINING PROTEIN 1"/>
    <property type="match status" value="1"/>
</dbReference>
<dbReference type="PANTHER" id="PTHR13457">
    <property type="entry name" value="BAP28"/>
    <property type="match status" value="1"/>
</dbReference>
<evidence type="ECO:0000256" key="9">
    <source>
        <dbReference type="ARBA" id="ARBA00025076"/>
    </source>
</evidence>
<dbReference type="SMART" id="SM01036">
    <property type="entry name" value="BP28CT"/>
    <property type="match status" value="1"/>
</dbReference>
<dbReference type="KEGG" id="psco:LY89DRAFT_427117"/>
<dbReference type="Pfam" id="PF23243">
    <property type="entry name" value="HEAT_HEATR1"/>
    <property type="match status" value="1"/>
</dbReference>
<protein>
    <recommendedName>
        <fullName evidence="4 10">U3 small nucleolar RNA-associated protein 10</fullName>
    </recommendedName>
</protein>
<evidence type="ECO:0000256" key="8">
    <source>
        <dbReference type="ARBA" id="ARBA00023274"/>
    </source>
</evidence>
<evidence type="ECO:0000256" key="4">
    <source>
        <dbReference type="ARBA" id="ARBA00015399"/>
    </source>
</evidence>
<evidence type="ECO:0000313" key="12">
    <source>
        <dbReference type="EMBL" id="KUJ21118.1"/>
    </source>
</evidence>
<keyword evidence="13" id="KW-1185">Reference proteome</keyword>
<dbReference type="GO" id="GO:0045943">
    <property type="term" value="P:positive regulation of transcription by RNA polymerase I"/>
    <property type="evidence" value="ECO:0007669"/>
    <property type="project" value="TreeGrafter"/>
</dbReference>
<dbReference type="InterPro" id="IPR022125">
    <property type="entry name" value="U3snoRNP10_N"/>
</dbReference>
<dbReference type="InParanoid" id="A0A194XLR2"/>
<name>A0A194XLR2_MOLSC</name>
<feature type="domain" description="BP28 C-terminal" evidence="11">
    <location>
        <begin position="1522"/>
        <end position="1674"/>
    </location>
</feature>
<dbReference type="Proteomes" id="UP000070700">
    <property type="component" value="Unassembled WGS sequence"/>
</dbReference>
<reference evidence="12 13" key="1">
    <citation type="submission" date="2015-10" db="EMBL/GenBank/DDBJ databases">
        <title>Full genome of DAOMC 229536 Phialocephala scopiformis, a fungal endophyte of spruce producing the potent anti-insectan compound rugulosin.</title>
        <authorList>
            <consortium name="DOE Joint Genome Institute"/>
            <person name="Walker A.K."/>
            <person name="Frasz S.L."/>
            <person name="Seifert K.A."/>
            <person name="Miller J.D."/>
            <person name="Mondo S.J."/>
            <person name="Labutti K."/>
            <person name="Lipzen A."/>
            <person name="Dockter R."/>
            <person name="Kennedy M."/>
            <person name="Grigoriev I.V."/>
            <person name="Spatafora J.W."/>
        </authorList>
    </citation>
    <scope>NUCLEOTIDE SEQUENCE [LARGE SCALE GENOMIC DNA]</scope>
    <source>
        <strain evidence="12 13">CBS 120377</strain>
    </source>
</reference>
<evidence type="ECO:0000256" key="7">
    <source>
        <dbReference type="ARBA" id="ARBA00023242"/>
    </source>
</evidence>
<dbReference type="OrthoDB" id="31183at2759"/>
<evidence type="ECO:0000259" key="11">
    <source>
        <dbReference type="SMART" id="SM01036"/>
    </source>
</evidence>
<proteinExistence type="inferred from homology"/>
<evidence type="ECO:0000256" key="1">
    <source>
        <dbReference type="ARBA" id="ARBA00004604"/>
    </source>
</evidence>
<dbReference type="EMBL" id="KQ947408">
    <property type="protein sequence ID" value="KUJ21118.1"/>
    <property type="molecule type" value="Genomic_DNA"/>
</dbReference>
<dbReference type="STRING" id="149040.A0A194XLR2"/>
<dbReference type="GeneID" id="28817170"/>
<gene>
    <name evidence="12" type="ORF">LY89DRAFT_427117</name>
</gene>
<evidence type="ECO:0000256" key="6">
    <source>
        <dbReference type="ARBA" id="ARBA00022552"/>
    </source>
</evidence>
<dbReference type="RefSeq" id="XP_018075473.1">
    <property type="nucleotide sequence ID" value="XM_018207444.1"/>
</dbReference>
<evidence type="ECO:0000256" key="5">
    <source>
        <dbReference type="ARBA" id="ARBA00022517"/>
    </source>
</evidence>
<keyword evidence="8 10" id="KW-0687">Ribonucleoprotein</keyword>
<sequence>MSTALAAQLSRIAANSESSLNLKAQKAKHSKSLIFEPRIAASQSFETIYTLCHEGFQELCLLDGRFAEFQRDIFSERSQEKDRTQLTAAENTELNARLELFLGLVGGRLRLNPAVKAVEWLVRRFRIHEYNTQFVLLTFLPYHTLPIFTTLLSILPSAIPEECKFLQPYIRSLTLPPRHPIVQAATNNVQFASSLNNYVLRICQARQHYAALLAFWAGIMTEATGGMLDKARSGIKAVQRQNEQEVILRLLPTLNEGLAMKKISDLRVGCYMLLSVMASKGGLDDKLLTAMMEAVVLGWTSETIGPGLVCLCVLAQHRAAAQLTKRLTKELLKIPNLSALFVEHSKQRRVDNLANGLCLALVDRLRKVSDISGIPVIQDVIEHDILSDAQCCVIVKALVLVAYQIEDSTDAQRQARSHLATLLVTLTQMPGRSGSLVARALADTEVDMDELELKLQMAIRPAERSELLSEDADLEDSIENVSGPTFNTILSQLPKKTVNELSFLSHDASHVYPDLCRAFLASASNQIDMKAFDEAPILRRESASEDTLYFSFYMKTWCGPFPVITRASALQMATRSLSSLKVSDEDFQAVLPYATAALGDPAAKVRRAAAELIIAIREKYPSSTETKKKSKQLRRWASGDLYGLGAHTSDLVWLSPEVVVRLLNDMIVPALEECVLDQNHIEHVFEKSLNSLKSTESTKKSDVGRLPQAARAAILSFFAGHATHTPLFGVKLRLLSVLNQVRSVAGTSRTKALLPALQEWASLNVTEALKRCQDEQVDVSELNNQMLLIVTPSDKDGLQFLASIISGDVASERSELMKATFTRLRGMWSSIKDELRLSTAQMLMDSAQSSGKGMAAHRELAAEGSAELLRTIPLPSEVLLTFLEQLPTAAKLADKSPATKRRRTSHGEVARATLQDSTQLTTAIRKVTFVLQLVDSSEPARHPELLKGLFSILAELQHFKVQVGSELAYLQGLALGSLLAILKSHKSDPSLKLDRSAVRADLLVDCIQKTSSPQVQNAALLLIAALADTAPELVLHSVMPIFTFMGSSVLRQNDDYSAHVISQTIREVIPPLISSLRKEKSNPVTGAAELLLSFVAAYEHVPPHRRKSLFASLVQTLGSEDFLFALLAMMVDKYGSTETIKAFAAELSGSFGVEVQLQSTVKYLELVGDVLKPKPTYSTTLLSANDDSESDATSIALNELALLPHLLSQKRLVAQVAKLLERDDMDAARIRDLYSILLESILNLADSVKEQKRLHTACGDVLESLLGLLTTSEFVKSVEGLLDRPNETLRRKILLSLKVRIDQESASDIASRTAMLGFLPQLTAIIRESKDVLYKHTAVACVDKISEKYGKKDLEAVAAAAQTIAGPYCLGQPDSHLRVMALLCLASLVEILREGIVLVLPIAIPKALEYMTSITKPEVESQKLLKAGYAFISALAHHLPYMISGGYLDKLLEISNSSAEAELDDETHEARVQCLQLAAKQIDAKSMFAALEKNWERAASIGPLALREYLEVLSTAIDKHQKSVVTKYSPILSKIFQNAFDLRRQWTATDDDRFSADAMSEIESAVNDVAIKMIYKFNDATFRPIFSNLVDWAASSLPKKDKLGRNLRLQSIYGFMTVFFDNLKSIVTSYATYLLDNAVEVLNAVNPKDDVSKELWSRILQTLTKCFEHDQDDFWQTPSRFDAIAPVLCAQFTHASTLPLLQDLIPTIVELAAAADSQDHHKEINSAILKHMRSETASVRLAAIKCGQQLTDRLGEEWLSMLPEMLPFISELQEDDDDVVEKETHRWIVKIESVLGESLDAMLQ</sequence>
<comment type="subunit">
    <text evidence="3 10">Component of the ribosomal small subunit (SSU) processome.</text>
</comment>